<reference evidence="1" key="1">
    <citation type="submission" date="2021-06" db="EMBL/GenBank/DDBJ databases">
        <authorList>
            <person name="Kallberg Y."/>
            <person name="Tangrot J."/>
            <person name="Rosling A."/>
        </authorList>
    </citation>
    <scope>NUCLEOTIDE SEQUENCE</scope>
    <source>
        <strain evidence="1">MA461A</strain>
    </source>
</reference>
<evidence type="ECO:0000313" key="1">
    <source>
        <dbReference type="EMBL" id="CAG8735369.1"/>
    </source>
</evidence>
<accession>A0ACA9Q2Y3</accession>
<name>A0ACA9Q2Y3_9GLOM</name>
<dbReference type="Proteomes" id="UP000789920">
    <property type="component" value="Unassembled WGS sequence"/>
</dbReference>
<feature type="non-terminal residue" evidence="1">
    <location>
        <position position="48"/>
    </location>
</feature>
<feature type="non-terminal residue" evidence="1">
    <location>
        <position position="1"/>
    </location>
</feature>
<proteinExistence type="predicted"/>
<evidence type="ECO:0000313" key="2">
    <source>
        <dbReference type="Proteomes" id="UP000789920"/>
    </source>
</evidence>
<organism evidence="1 2">
    <name type="scientific">Racocetra persica</name>
    <dbReference type="NCBI Taxonomy" id="160502"/>
    <lineage>
        <taxon>Eukaryota</taxon>
        <taxon>Fungi</taxon>
        <taxon>Fungi incertae sedis</taxon>
        <taxon>Mucoromycota</taxon>
        <taxon>Glomeromycotina</taxon>
        <taxon>Glomeromycetes</taxon>
        <taxon>Diversisporales</taxon>
        <taxon>Gigasporaceae</taxon>
        <taxon>Racocetra</taxon>
    </lineage>
</organism>
<gene>
    <name evidence="1" type="ORF">RPERSI_LOCUS12598</name>
</gene>
<comment type="caution">
    <text evidence="1">The sequence shown here is derived from an EMBL/GenBank/DDBJ whole genome shotgun (WGS) entry which is preliminary data.</text>
</comment>
<sequence length="48" mass="5306">YSNIVQKDVANIIGSQEFFNDVVCLSQIIYPAKEAIIAVKFKSTTLAD</sequence>
<protein>
    <submittedName>
        <fullName evidence="1">31173_t:CDS:1</fullName>
    </submittedName>
</protein>
<dbReference type="EMBL" id="CAJVQC010027104">
    <property type="protein sequence ID" value="CAG8735369.1"/>
    <property type="molecule type" value="Genomic_DNA"/>
</dbReference>
<keyword evidence="2" id="KW-1185">Reference proteome</keyword>